<organism evidence="7 8">
    <name type="scientific">Bacteroides graminisolvens DSM 19988 = JCM 15093</name>
    <dbReference type="NCBI Taxonomy" id="1121097"/>
    <lineage>
        <taxon>Bacteria</taxon>
        <taxon>Pseudomonadati</taxon>
        <taxon>Bacteroidota</taxon>
        <taxon>Bacteroidia</taxon>
        <taxon>Bacteroidales</taxon>
        <taxon>Bacteroidaceae</taxon>
        <taxon>Bacteroides</taxon>
    </lineage>
</organism>
<dbReference type="STRING" id="1121097.GCA_000428125_02651"/>
<feature type="transmembrane region" description="Helical" evidence="6">
    <location>
        <begin position="83"/>
        <end position="101"/>
    </location>
</feature>
<dbReference type="GO" id="GO:0046872">
    <property type="term" value="F:metal ion binding"/>
    <property type="evidence" value="ECO:0007669"/>
    <property type="project" value="UniProtKB-KW"/>
</dbReference>
<protein>
    <submittedName>
        <fullName evidence="7">Predicted membrane protein hemolysin III homolog</fullName>
    </submittedName>
</protein>
<dbReference type="EMBL" id="BAJS01000013">
    <property type="protein sequence ID" value="GAK37060.1"/>
    <property type="molecule type" value="Genomic_DNA"/>
</dbReference>
<dbReference type="RefSeq" id="WP_024996829.1">
    <property type="nucleotide sequence ID" value="NZ_ATZI01000014.1"/>
</dbReference>
<evidence type="ECO:0000256" key="5">
    <source>
        <dbReference type="PIRSR" id="PIRSR604254-1"/>
    </source>
</evidence>
<proteinExistence type="predicted"/>
<feature type="transmembrane region" description="Helical" evidence="6">
    <location>
        <begin position="43"/>
        <end position="62"/>
    </location>
</feature>
<keyword evidence="8" id="KW-1185">Reference proteome</keyword>
<feature type="binding site" evidence="5">
    <location>
        <position position="66"/>
    </location>
    <ligand>
        <name>Zn(2+)</name>
        <dbReference type="ChEBI" id="CHEBI:29105"/>
    </ligand>
</feature>
<gene>
    <name evidence="7" type="ORF">JCM15093_2277</name>
</gene>
<sequence length="216" mass="24165">MTTKRYTAGEELANSISHGVGIFMGLIAGYFLLHKAENSSDSWASACVTTYLFGMLASYITSTLYHSSDPGKRRDLLRKADHAAIYWHIAGTYTPFTLLVLRDAGYWGWGVFTFVWLACLAGTLLSFRKLKEHSHLETICFVTMGSAILVALKPLSDSLETIHSMAALWWLIGGGVSYIIGALFYSLRKVKYMHFVFHLFILLGSVCHILAIWKIL</sequence>
<keyword evidence="4 6" id="KW-0472">Membrane</keyword>
<dbReference type="AlphaFoldDB" id="A0A069D415"/>
<keyword evidence="5" id="KW-0479">Metal-binding</keyword>
<dbReference type="Pfam" id="PF03006">
    <property type="entry name" value="HlyIII"/>
    <property type="match status" value="1"/>
</dbReference>
<dbReference type="InterPro" id="IPR004254">
    <property type="entry name" value="AdipoR/HlyIII-related"/>
</dbReference>
<dbReference type="PANTHER" id="PTHR20855:SF3">
    <property type="entry name" value="LD03007P"/>
    <property type="match status" value="1"/>
</dbReference>
<evidence type="ECO:0000256" key="4">
    <source>
        <dbReference type="ARBA" id="ARBA00023136"/>
    </source>
</evidence>
<comment type="subcellular location">
    <subcellularLocation>
        <location evidence="1">Membrane</location>
        <topology evidence="1">Multi-pass membrane protein</topology>
    </subcellularLocation>
</comment>
<feature type="transmembrane region" description="Helical" evidence="6">
    <location>
        <begin position="139"/>
        <end position="155"/>
    </location>
</feature>
<keyword evidence="3 6" id="KW-1133">Transmembrane helix</keyword>
<name>A0A069D415_9BACE</name>
<comment type="caution">
    <text evidence="7">The sequence shown here is derived from an EMBL/GenBank/DDBJ whole genome shotgun (WGS) entry which is preliminary data.</text>
</comment>
<feature type="transmembrane region" description="Helical" evidence="6">
    <location>
        <begin position="192"/>
        <end position="213"/>
    </location>
</feature>
<dbReference type="GO" id="GO:0016020">
    <property type="term" value="C:membrane"/>
    <property type="evidence" value="ECO:0007669"/>
    <property type="project" value="UniProtKB-SubCell"/>
</dbReference>
<feature type="transmembrane region" description="Helical" evidence="6">
    <location>
        <begin position="12"/>
        <end position="31"/>
    </location>
</feature>
<reference evidence="7 8" key="1">
    <citation type="journal article" date="2015" name="Microbes Environ.">
        <title>Distribution and evolution of nitrogen fixation genes in the phylum bacteroidetes.</title>
        <authorList>
            <person name="Inoue J."/>
            <person name="Oshima K."/>
            <person name="Suda W."/>
            <person name="Sakamoto M."/>
            <person name="Iino T."/>
            <person name="Noda S."/>
            <person name="Hongoh Y."/>
            <person name="Hattori M."/>
            <person name="Ohkuma M."/>
        </authorList>
    </citation>
    <scope>NUCLEOTIDE SEQUENCE [LARGE SCALE GENOMIC DNA]</scope>
    <source>
        <strain evidence="7 8">JCM 15093</strain>
    </source>
</reference>
<feature type="transmembrane region" description="Helical" evidence="6">
    <location>
        <begin position="167"/>
        <end position="185"/>
    </location>
</feature>
<evidence type="ECO:0000256" key="2">
    <source>
        <dbReference type="ARBA" id="ARBA00022692"/>
    </source>
</evidence>
<dbReference type="eggNOG" id="COG1272">
    <property type="taxonomic scope" value="Bacteria"/>
</dbReference>
<evidence type="ECO:0000256" key="1">
    <source>
        <dbReference type="ARBA" id="ARBA00004141"/>
    </source>
</evidence>
<accession>A0A069D415</accession>
<evidence type="ECO:0000256" key="6">
    <source>
        <dbReference type="SAM" id="Phobius"/>
    </source>
</evidence>
<feature type="binding site" evidence="5">
    <location>
        <position position="194"/>
    </location>
    <ligand>
        <name>Zn(2+)</name>
        <dbReference type="ChEBI" id="CHEBI:29105"/>
    </ligand>
</feature>
<evidence type="ECO:0000256" key="3">
    <source>
        <dbReference type="ARBA" id="ARBA00022989"/>
    </source>
</evidence>
<keyword evidence="5" id="KW-0862">Zinc</keyword>
<dbReference type="Proteomes" id="UP000027601">
    <property type="component" value="Unassembled WGS sequence"/>
</dbReference>
<keyword evidence="2 6" id="KW-0812">Transmembrane</keyword>
<feature type="binding site" evidence="5">
    <location>
        <position position="198"/>
    </location>
    <ligand>
        <name>Zn(2+)</name>
        <dbReference type="ChEBI" id="CHEBI:29105"/>
    </ligand>
</feature>
<dbReference type="PANTHER" id="PTHR20855">
    <property type="entry name" value="ADIPOR/PROGESTIN RECEPTOR-RELATED"/>
    <property type="match status" value="1"/>
</dbReference>
<evidence type="ECO:0000313" key="8">
    <source>
        <dbReference type="Proteomes" id="UP000027601"/>
    </source>
</evidence>
<dbReference type="OrthoDB" id="9813689at2"/>
<feature type="transmembrane region" description="Helical" evidence="6">
    <location>
        <begin position="107"/>
        <end position="127"/>
    </location>
</feature>
<evidence type="ECO:0000313" key="7">
    <source>
        <dbReference type="EMBL" id="GAK37060.1"/>
    </source>
</evidence>